<dbReference type="InterPro" id="IPR036938">
    <property type="entry name" value="PAP2/HPO_sf"/>
</dbReference>
<evidence type="ECO:0000259" key="2">
    <source>
        <dbReference type="Pfam" id="PF01569"/>
    </source>
</evidence>
<feature type="transmembrane region" description="Helical" evidence="1">
    <location>
        <begin position="179"/>
        <end position="197"/>
    </location>
</feature>
<name>A0A2A9F6G7_9PSEU</name>
<comment type="caution">
    <text evidence="3">The sequence shown here is derived from an EMBL/GenBank/DDBJ whole genome shotgun (WGS) entry which is preliminary data.</text>
</comment>
<dbReference type="Proteomes" id="UP000243542">
    <property type="component" value="Unassembled WGS sequence"/>
</dbReference>
<evidence type="ECO:0000313" key="3">
    <source>
        <dbReference type="EMBL" id="PFG46573.1"/>
    </source>
</evidence>
<protein>
    <submittedName>
        <fullName evidence="3">Undecaprenyl-diphosphatase</fullName>
    </submittedName>
</protein>
<accession>A0A2A9F6G7</accession>
<dbReference type="SUPFAM" id="SSF48317">
    <property type="entry name" value="Acid phosphatase/Vanadium-dependent haloperoxidase"/>
    <property type="match status" value="1"/>
</dbReference>
<gene>
    <name evidence="3" type="ORF">ATK36_1556</name>
</gene>
<dbReference type="AlphaFoldDB" id="A0A2A9F6G7"/>
<dbReference type="PANTHER" id="PTHR14969">
    <property type="entry name" value="SPHINGOSINE-1-PHOSPHATE PHOSPHOHYDROLASE"/>
    <property type="match status" value="1"/>
</dbReference>
<dbReference type="InterPro" id="IPR000326">
    <property type="entry name" value="PAP2/HPO"/>
</dbReference>
<feature type="transmembrane region" description="Helical" evidence="1">
    <location>
        <begin position="86"/>
        <end position="103"/>
    </location>
</feature>
<evidence type="ECO:0000256" key="1">
    <source>
        <dbReference type="SAM" id="Phobius"/>
    </source>
</evidence>
<keyword evidence="4" id="KW-1185">Reference proteome</keyword>
<dbReference type="EMBL" id="PDJK01000002">
    <property type="protein sequence ID" value="PFG46573.1"/>
    <property type="molecule type" value="Genomic_DNA"/>
</dbReference>
<feature type="domain" description="Phosphatidic acid phosphatase type 2/haloperoxidase" evidence="2">
    <location>
        <begin position="87"/>
        <end position="188"/>
    </location>
</feature>
<reference evidence="3 4" key="1">
    <citation type="submission" date="2017-10" db="EMBL/GenBank/DDBJ databases">
        <title>Sequencing the genomes of 1000 actinobacteria strains.</title>
        <authorList>
            <person name="Klenk H.-P."/>
        </authorList>
    </citation>
    <scope>NUCLEOTIDE SEQUENCE [LARGE SCALE GENOMIC DNA]</scope>
    <source>
        <strain evidence="3 4">DSM 46092</strain>
    </source>
</reference>
<keyword evidence="1" id="KW-1133">Transmembrane helix</keyword>
<feature type="transmembrane region" description="Helical" evidence="1">
    <location>
        <begin position="51"/>
        <end position="74"/>
    </location>
</feature>
<dbReference type="PANTHER" id="PTHR14969:SF13">
    <property type="entry name" value="AT30094P"/>
    <property type="match status" value="1"/>
</dbReference>
<feature type="transmembrane region" description="Helical" evidence="1">
    <location>
        <begin position="123"/>
        <end position="143"/>
    </location>
</feature>
<sequence length="209" mass="21973">MTVPRVRWAVAGVVLFAAFLGLGLLVAREPLSLDTEVANALRGQDSRPAGAVAEVITAVLGPVLPYVLGVALIAVALRDRTRWTGCLRLGVVLVLCRLTSIAFKPVFERQRPRTYPDLSYPSGHVVSVAATGLVVVLLCGWLWPRQVRWAATAAVVATVLAAACRVVLGVHWVTDTVGAVLAVLGAGLVSASALRLLPFPAVERGSLNG</sequence>
<evidence type="ECO:0000313" key="4">
    <source>
        <dbReference type="Proteomes" id="UP000243542"/>
    </source>
</evidence>
<organism evidence="3 4">
    <name type="scientific">Amycolatopsis sulphurea</name>
    <dbReference type="NCBI Taxonomy" id="76022"/>
    <lineage>
        <taxon>Bacteria</taxon>
        <taxon>Bacillati</taxon>
        <taxon>Actinomycetota</taxon>
        <taxon>Actinomycetes</taxon>
        <taxon>Pseudonocardiales</taxon>
        <taxon>Pseudonocardiaceae</taxon>
        <taxon>Amycolatopsis</taxon>
    </lineage>
</organism>
<dbReference type="Pfam" id="PF01569">
    <property type="entry name" value="PAP2"/>
    <property type="match status" value="1"/>
</dbReference>
<keyword evidence="1" id="KW-0472">Membrane</keyword>
<keyword evidence="1" id="KW-0812">Transmembrane</keyword>
<proteinExistence type="predicted"/>
<dbReference type="RefSeq" id="WP_098510626.1">
    <property type="nucleotide sequence ID" value="NZ_JBIAKZ010000023.1"/>
</dbReference>
<dbReference type="Gene3D" id="1.20.144.10">
    <property type="entry name" value="Phosphatidic acid phosphatase type 2/haloperoxidase"/>
    <property type="match status" value="1"/>
</dbReference>
<feature type="transmembrane region" description="Helical" evidence="1">
    <location>
        <begin position="150"/>
        <end position="173"/>
    </location>
</feature>